<dbReference type="SUPFAM" id="SSF81301">
    <property type="entry name" value="Nucleotidyltransferase"/>
    <property type="match status" value="1"/>
</dbReference>
<feature type="coiled-coil region" evidence="1">
    <location>
        <begin position="322"/>
        <end position="349"/>
    </location>
</feature>
<dbReference type="AlphaFoldDB" id="A0A927W7Q3"/>
<dbReference type="Gene3D" id="3.30.460.10">
    <property type="entry name" value="Beta Polymerase, domain 2"/>
    <property type="match status" value="1"/>
</dbReference>
<dbReference type="EMBL" id="SVCM01000071">
    <property type="protein sequence ID" value="MBE6059731.1"/>
    <property type="molecule type" value="Genomic_DNA"/>
</dbReference>
<gene>
    <name evidence="2" type="ORF">E7215_06100</name>
</gene>
<protein>
    <recommendedName>
        <fullName evidence="4">Polymerase nucleotidyl transferase domain-containing protein</fullName>
    </recommendedName>
</protein>
<evidence type="ECO:0008006" key="4">
    <source>
        <dbReference type="Google" id="ProtNLM"/>
    </source>
</evidence>
<proteinExistence type="predicted"/>
<sequence length="358" mass="41818">METYIKKKLQERNHRIIEAIIKKAENVCPGSIALIGIAGSFHSGDIYEKSDLDLCIVINDDSGWKVASCFIIEDVAFDIYCTPWNRLEEMSKYNDPYITKLIELDIVYCNDEKYMQKYMKLRSVVINKLNEEYSIENIEKAENFVNEAMKGYGNVMLSNKYGECRYEAASILYYIEFAIYMYNKSYVKRGVKRVPEEISTMKYLPIGFNELYWNLIKAASIQDIKESSTMLMKSIKDFAKEMNDKVISKNVISQADIIGTYEEIYSNWKNKMYHAAEKGDTYLSLMTAASCQQFYDEMYSKYDIARTDLMKNITPDNLALSAEEFDNSMEEYKKNYETLGMEIKCYKNLDEFEKMYLG</sequence>
<accession>A0A927W7Q3</accession>
<comment type="caution">
    <text evidence="2">The sequence shown here is derived from an EMBL/GenBank/DDBJ whole genome shotgun (WGS) entry which is preliminary data.</text>
</comment>
<name>A0A927W7Q3_9CLOT</name>
<evidence type="ECO:0000313" key="2">
    <source>
        <dbReference type="EMBL" id="MBE6059731.1"/>
    </source>
</evidence>
<evidence type="ECO:0000313" key="3">
    <source>
        <dbReference type="Proteomes" id="UP000768462"/>
    </source>
</evidence>
<evidence type="ECO:0000256" key="1">
    <source>
        <dbReference type="SAM" id="Coils"/>
    </source>
</evidence>
<dbReference type="InterPro" id="IPR043519">
    <property type="entry name" value="NT_sf"/>
</dbReference>
<keyword evidence="1" id="KW-0175">Coiled coil</keyword>
<dbReference type="Proteomes" id="UP000768462">
    <property type="component" value="Unassembled WGS sequence"/>
</dbReference>
<reference evidence="2" key="1">
    <citation type="submission" date="2019-04" db="EMBL/GenBank/DDBJ databases">
        <title>Evolution of Biomass-Degrading Anaerobic Consortia Revealed by Metagenomics.</title>
        <authorList>
            <person name="Peng X."/>
        </authorList>
    </citation>
    <scope>NUCLEOTIDE SEQUENCE</scope>
    <source>
        <strain evidence="2">SIG254</strain>
    </source>
</reference>
<organism evidence="2 3">
    <name type="scientific">Clostridium sulfidigenes</name>
    <dbReference type="NCBI Taxonomy" id="318464"/>
    <lineage>
        <taxon>Bacteria</taxon>
        <taxon>Bacillati</taxon>
        <taxon>Bacillota</taxon>
        <taxon>Clostridia</taxon>
        <taxon>Eubacteriales</taxon>
        <taxon>Clostridiaceae</taxon>
        <taxon>Clostridium</taxon>
    </lineage>
</organism>